<dbReference type="STRING" id="1618570.UT08_C0012G0052"/>
<dbReference type="Gene3D" id="1.10.1330.10">
    <property type="entry name" value="Dockerin domain"/>
    <property type="match status" value="1"/>
</dbReference>
<dbReference type="InterPro" id="IPR036439">
    <property type="entry name" value="Dockerin_dom_sf"/>
</dbReference>
<evidence type="ECO:0000313" key="1">
    <source>
        <dbReference type="EMBL" id="KKQ84956.1"/>
    </source>
</evidence>
<reference evidence="1 2" key="1">
    <citation type="journal article" date="2015" name="Nature">
        <title>rRNA introns, odd ribosomes, and small enigmatic genomes across a large radiation of phyla.</title>
        <authorList>
            <person name="Brown C.T."/>
            <person name="Hug L.A."/>
            <person name="Thomas B.C."/>
            <person name="Sharon I."/>
            <person name="Castelle C.J."/>
            <person name="Singh A."/>
            <person name="Wilkins M.J."/>
            <person name="Williams K.H."/>
            <person name="Banfield J.F."/>
        </authorList>
    </citation>
    <scope>NUCLEOTIDE SEQUENCE [LARGE SCALE GENOMIC DNA]</scope>
</reference>
<evidence type="ECO:0008006" key="3">
    <source>
        <dbReference type="Google" id="ProtNLM"/>
    </source>
</evidence>
<comment type="caution">
    <text evidence="1">The sequence shown here is derived from an EMBL/GenBank/DDBJ whole genome shotgun (WGS) entry which is preliminary data.</text>
</comment>
<organism evidence="1 2">
    <name type="scientific">Candidatus Woesebacteria bacterium GW2011_GWB1_38_8</name>
    <dbReference type="NCBI Taxonomy" id="1618570"/>
    <lineage>
        <taxon>Bacteria</taxon>
        <taxon>Candidatus Woeseibacteriota</taxon>
    </lineage>
</organism>
<dbReference type="InterPro" id="IPR018247">
    <property type="entry name" value="EF_Hand_1_Ca_BS"/>
</dbReference>
<accession>A0A0G0P6K7</accession>
<dbReference type="EMBL" id="LBVL01000012">
    <property type="protein sequence ID" value="KKQ84956.1"/>
    <property type="molecule type" value="Genomic_DNA"/>
</dbReference>
<dbReference type="PROSITE" id="PS00018">
    <property type="entry name" value="EF_HAND_1"/>
    <property type="match status" value="1"/>
</dbReference>
<protein>
    <recommendedName>
        <fullName evidence="3">Dockerin domain-containing protein</fullName>
    </recommendedName>
</protein>
<name>A0A0G0P6K7_9BACT</name>
<dbReference type="Proteomes" id="UP000034081">
    <property type="component" value="Unassembled WGS sequence"/>
</dbReference>
<dbReference type="AlphaFoldDB" id="A0A0G0P6K7"/>
<feature type="non-terminal residue" evidence="1">
    <location>
        <position position="1"/>
    </location>
</feature>
<dbReference type="GO" id="GO:0000272">
    <property type="term" value="P:polysaccharide catabolic process"/>
    <property type="evidence" value="ECO:0007669"/>
    <property type="project" value="InterPro"/>
</dbReference>
<sequence>IYSGDIKYCRAFNVSRNFTYLTPELGAYLRNNISTKVQEALNEYSYLAPYWFVSSSETEFAEGTLKNLYDVQAVFQAKALIMNESYTQLAKYVDVPAFEKGDLFYIQNLVYALEAPGTGPTTYPISPTPTPAPANLDRKIDGIDFVVWLTHFGQSTSRKNLDGDFDGNGTVQIADYIIWVSNYR</sequence>
<proteinExistence type="predicted"/>
<gene>
    <name evidence="1" type="ORF">UT08_C0012G0052</name>
</gene>
<evidence type="ECO:0000313" key="2">
    <source>
        <dbReference type="Proteomes" id="UP000034081"/>
    </source>
</evidence>